<evidence type="ECO:0000256" key="13">
    <source>
        <dbReference type="ARBA" id="ARBA00023224"/>
    </source>
</evidence>
<dbReference type="InterPro" id="IPR017452">
    <property type="entry name" value="GPCR_Rhodpsn_7TM"/>
</dbReference>
<evidence type="ECO:0000256" key="3">
    <source>
        <dbReference type="ARBA" id="ARBA00022606"/>
    </source>
</evidence>
<evidence type="ECO:0000256" key="6">
    <source>
        <dbReference type="ARBA" id="ARBA00022989"/>
    </source>
</evidence>
<proteinExistence type="inferred from homology"/>
<dbReference type="Ensembl" id="ENSLCAT00010058965.1">
    <property type="protein sequence ID" value="ENSLCAP00010057411.1"/>
    <property type="gene ID" value="ENSLCAG00010026787.1"/>
</dbReference>
<keyword evidence="13 14" id="KW-0807">Transducer</keyword>
<comment type="similarity">
    <text evidence="14">Belongs to the G-protein coupled receptor 1 family. Opsin subfamily.</text>
</comment>
<dbReference type="FunFam" id="1.20.1070.10:FF:000197">
    <property type="entry name" value="Teleost multiple tissue opsin 2b"/>
    <property type="match status" value="1"/>
</dbReference>
<dbReference type="GO" id="GO:0016020">
    <property type="term" value="C:membrane"/>
    <property type="evidence" value="ECO:0007669"/>
    <property type="project" value="UniProtKB-SubCell"/>
</dbReference>
<dbReference type="Proteomes" id="UP000314980">
    <property type="component" value="Unassembled WGS sequence"/>
</dbReference>
<dbReference type="InterPro" id="IPR002962">
    <property type="entry name" value="Peropsin"/>
</dbReference>
<keyword evidence="7 14" id="KW-0157">Chromophore</keyword>
<dbReference type="PRINTS" id="PR01244">
    <property type="entry name" value="PEROPSIN"/>
</dbReference>
<dbReference type="GO" id="GO:0004930">
    <property type="term" value="F:G protein-coupled receptor activity"/>
    <property type="evidence" value="ECO:0007669"/>
    <property type="project" value="UniProtKB-KW"/>
</dbReference>
<feature type="transmembrane region" description="Helical" evidence="14">
    <location>
        <begin position="112"/>
        <end position="134"/>
    </location>
</feature>
<dbReference type="GO" id="GO:0007602">
    <property type="term" value="P:phototransduction"/>
    <property type="evidence" value="ECO:0007669"/>
    <property type="project" value="UniProtKB-KW"/>
</dbReference>
<sequence length="387" mass="43128">MFSEVSDLNQTWNLSEPLDSPDQDWSDAPQERLSRSGHRVVSVFLGSIMVFGFLNNLLVLVLFCRFKTLRTPVNMLLLNISVSDMLVCVCGTTLSFASSLRSRWMYGRHGCMWYGFINSCFGIVSLISLSVLSYDRYSTLMVCNKRVPDYRRPLLAVGGSWLYSVVWTVPPLLGWSSYGLEGAGTSCSVTWTERSSRSHSYIVCLFVFCLGLPVLVMVYCYGRLLYAVKQVGRIRRTAARRREFHILFMVVTTVVCYLLCWMPYGVVAMMATFGRPGLISPVASVVPSILAKSSTVINPVIYILMNKQFYRCFLILFHCKHHLTDTGQTSMPSKTTMVQLNRRVCDGSPAAAATTLPLTVPCPVELEGTSAVVSDKTDPAEPAESSP</sequence>
<evidence type="ECO:0000256" key="1">
    <source>
        <dbReference type="ARBA" id="ARBA00004141"/>
    </source>
</evidence>
<accession>A0A4W6G334</accession>
<reference evidence="19" key="2">
    <citation type="submission" date="2025-04" db="UniProtKB">
        <authorList>
            <consortium name="RefSeq"/>
        </authorList>
    </citation>
    <scope>IDENTIFICATION</scope>
    <source>
        <tissue evidence="19">Brain</tissue>
    </source>
</reference>
<name>A0A4W6G334_LATCA</name>
<evidence type="ECO:0000313" key="18">
    <source>
        <dbReference type="Proteomes" id="UP000314980"/>
    </source>
</evidence>
<evidence type="ECO:0000256" key="12">
    <source>
        <dbReference type="ARBA" id="ARBA00023180"/>
    </source>
</evidence>
<dbReference type="SUPFAM" id="SSF81321">
    <property type="entry name" value="Family A G protein-coupled receptor-like"/>
    <property type="match status" value="1"/>
</dbReference>
<evidence type="ECO:0000256" key="7">
    <source>
        <dbReference type="ARBA" id="ARBA00022991"/>
    </source>
</evidence>
<dbReference type="PANTHER" id="PTHR24240">
    <property type="entry name" value="OPSIN"/>
    <property type="match status" value="1"/>
</dbReference>
<evidence type="ECO:0000256" key="2">
    <source>
        <dbReference type="ARBA" id="ARBA00022543"/>
    </source>
</evidence>
<dbReference type="Gene3D" id="1.20.1070.10">
    <property type="entry name" value="Rhodopsin 7-helix transmembrane proteins"/>
    <property type="match status" value="1"/>
</dbReference>
<feature type="compositionally biased region" description="Polar residues" evidence="15">
    <location>
        <begin position="1"/>
        <end position="14"/>
    </location>
</feature>
<evidence type="ECO:0000256" key="4">
    <source>
        <dbReference type="ARBA" id="ARBA00022692"/>
    </source>
</evidence>
<evidence type="ECO:0000313" key="17">
    <source>
        <dbReference type="Ensembl" id="ENSLCAP00010057411.1"/>
    </source>
</evidence>
<dbReference type="STRING" id="8187.ENSLCAP00010057411"/>
<dbReference type="PRINTS" id="PR00238">
    <property type="entry name" value="OPSIN"/>
</dbReference>
<keyword evidence="8 14" id="KW-0297">G-protein coupled receptor</keyword>
<evidence type="ECO:0000256" key="9">
    <source>
        <dbReference type="ARBA" id="ARBA00023136"/>
    </source>
</evidence>
<dbReference type="GO" id="GO:0007601">
    <property type="term" value="P:visual perception"/>
    <property type="evidence" value="ECO:0007669"/>
    <property type="project" value="InterPro"/>
</dbReference>
<dbReference type="GeneID" id="108881136"/>
<dbReference type="OrthoDB" id="2101615at2759"/>
<gene>
    <name evidence="17 19" type="primary">LOC108881136</name>
</gene>
<keyword evidence="18" id="KW-1185">Reference proteome</keyword>
<keyword evidence="3 14" id="KW-0716">Sensory transduction</keyword>
<feature type="domain" description="G-protein coupled receptors family 1 profile" evidence="16">
    <location>
        <begin position="55"/>
        <end position="302"/>
    </location>
</feature>
<keyword evidence="4 14" id="KW-0812">Transmembrane</keyword>
<dbReference type="InterPro" id="IPR000276">
    <property type="entry name" value="GPCR_Rhodpsn"/>
</dbReference>
<reference evidence="17" key="3">
    <citation type="submission" date="2025-05" db="UniProtKB">
        <authorList>
            <consortium name="Ensembl"/>
        </authorList>
    </citation>
    <scope>IDENTIFICATION</scope>
</reference>
<feature type="transmembrane region" description="Helical" evidence="14">
    <location>
        <begin position="76"/>
        <end position="100"/>
    </location>
</feature>
<evidence type="ECO:0000256" key="15">
    <source>
        <dbReference type="SAM" id="MobiDB-lite"/>
    </source>
</evidence>
<feature type="transmembrane region" description="Helical" evidence="14">
    <location>
        <begin position="243"/>
        <end position="264"/>
    </location>
</feature>
<dbReference type="Pfam" id="PF00001">
    <property type="entry name" value="7tm_1"/>
    <property type="match status" value="1"/>
</dbReference>
<keyword evidence="12" id="KW-0325">Glycoprotein</keyword>
<organism evidence="17 18">
    <name type="scientific">Lates calcarifer</name>
    <name type="common">Barramundi</name>
    <name type="synonym">Holocentrus calcarifer</name>
    <dbReference type="NCBI Taxonomy" id="8187"/>
    <lineage>
        <taxon>Eukaryota</taxon>
        <taxon>Metazoa</taxon>
        <taxon>Chordata</taxon>
        <taxon>Craniata</taxon>
        <taxon>Vertebrata</taxon>
        <taxon>Euteleostomi</taxon>
        <taxon>Actinopterygii</taxon>
        <taxon>Neopterygii</taxon>
        <taxon>Teleostei</taxon>
        <taxon>Neoteleostei</taxon>
        <taxon>Acanthomorphata</taxon>
        <taxon>Carangaria</taxon>
        <taxon>Carangaria incertae sedis</taxon>
        <taxon>Centropomidae</taxon>
        <taxon>Lates</taxon>
    </lineage>
</organism>
<dbReference type="PROSITE" id="PS00238">
    <property type="entry name" value="OPSIN"/>
    <property type="match status" value="1"/>
</dbReference>
<dbReference type="AlphaFoldDB" id="A0A4W6G334"/>
<dbReference type="PRINTS" id="PR00237">
    <property type="entry name" value="GPCRRHODOPSN"/>
</dbReference>
<dbReference type="InterPro" id="IPR001760">
    <property type="entry name" value="Opsin"/>
</dbReference>
<evidence type="ECO:0000256" key="11">
    <source>
        <dbReference type="ARBA" id="ARBA00023170"/>
    </source>
</evidence>
<evidence type="ECO:0000256" key="5">
    <source>
        <dbReference type="ARBA" id="ARBA00022925"/>
    </source>
</evidence>
<dbReference type="GO" id="GO:0009881">
    <property type="term" value="F:photoreceptor activity"/>
    <property type="evidence" value="ECO:0007669"/>
    <property type="project" value="UniProtKB-KW"/>
</dbReference>
<evidence type="ECO:0000256" key="10">
    <source>
        <dbReference type="ARBA" id="ARBA00023157"/>
    </source>
</evidence>
<keyword evidence="6 14" id="KW-1133">Transmembrane helix</keyword>
<dbReference type="RefSeq" id="XP_018528481.1">
    <property type="nucleotide sequence ID" value="XM_018672965.2"/>
</dbReference>
<evidence type="ECO:0000259" key="16">
    <source>
        <dbReference type="PROSITE" id="PS50262"/>
    </source>
</evidence>
<evidence type="ECO:0000313" key="19">
    <source>
        <dbReference type="RefSeq" id="XP_018528481.1"/>
    </source>
</evidence>
<keyword evidence="2 14" id="KW-0600">Photoreceptor protein</keyword>
<evidence type="ECO:0000256" key="8">
    <source>
        <dbReference type="ARBA" id="ARBA00023040"/>
    </source>
</evidence>
<dbReference type="GeneTree" id="ENSGT01150000286935"/>
<dbReference type="Proteomes" id="UP000694890">
    <property type="component" value="Unplaced"/>
</dbReference>
<keyword evidence="9 14" id="KW-0472">Membrane</keyword>
<dbReference type="PROSITE" id="PS00237">
    <property type="entry name" value="G_PROTEIN_RECEP_F1_1"/>
    <property type="match status" value="1"/>
</dbReference>
<protein>
    <submittedName>
        <fullName evidence="19">Pinopsin-like</fullName>
    </submittedName>
</protein>
<dbReference type="KEGG" id="lcf:108881136"/>
<feature type="region of interest" description="Disordered" evidence="15">
    <location>
        <begin position="1"/>
        <end position="30"/>
    </location>
</feature>
<reference evidence="18" key="1">
    <citation type="submission" date="2015-09" db="EMBL/GenBank/DDBJ databases">
        <authorList>
            <person name="Sai Rama Sridatta P."/>
        </authorList>
    </citation>
    <scope>NUCLEOTIDE SEQUENCE [LARGE SCALE GENOMIC DNA]</scope>
</reference>
<dbReference type="InterPro" id="IPR027430">
    <property type="entry name" value="Retinal_BS"/>
</dbReference>
<comment type="subcellular location">
    <subcellularLocation>
        <location evidence="1 14">Membrane</location>
        <topology evidence="1 14">Multi-pass membrane protein</topology>
    </subcellularLocation>
</comment>
<dbReference type="InParanoid" id="A0A4W6G334"/>
<dbReference type="PROSITE" id="PS50262">
    <property type="entry name" value="G_PROTEIN_RECEP_F1_2"/>
    <property type="match status" value="1"/>
</dbReference>
<feature type="transmembrane region" description="Helical" evidence="14">
    <location>
        <begin position="284"/>
        <end position="305"/>
    </location>
</feature>
<feature type="transmembrane region" description="Helical" evidence="14">
    <location>
        <begin position="198"/>
        <end position="222"/>
    </location>
</feature>
<keyword evidence="11 14" id="KW-0675">Receptor</keyword>
<feature type="transmembrane region" description="Helical" evidence="14">
    <location>
        <begin position="154"/>
        <end position="178"/>
    </location>
</feature>
<evidence type="ECO:0000256" key="14">
    <source>
        <dbReference type="RuleBase" id="RU004951"/>
    </source>
</evidence>
<dbReference type="InterPro" id="IPR050125">
    <property type="entry name" value="GPCR_opsins"/>
</dbReference>
<feature type="transmembrane region" description="Helical" evidence="14">
    <location>
        <begin position="40"/>
        <end position="64"/>
    </location>
</feature>
<keyword evidence="5 14" id="KW-0681">Retinal protein</keyword>
<keyword evidence="10" id="KW-1015">Disulfide bond</keyword>